<gene>
    <name evidence="2" type="ORF">LPAF129_17820</name>
</gene>
<evidence type="ECO:0008006" key="4">
    <source>
        <dbReference type="Google" id="ProtNLM"/>
    </source>
</evidence>
<feature type="transmembrane region" description="Helical" evidence="1">
    <location>
        <begin position="105"/>
        <end position="126"/>
    </location>
</feature>
<sequence>MAQAKENSKNPVGLLFLGVYEFLMTIALVFSVKDLLDGASRGQTFLVIVEILAGMLVAYLPVFVARRYAIELPQQLFTLFVVFLFGAVYLGTLRHFYRIPWWDKMLHLVSSSLEVFLGLALFGFLVTPEVQRKISRTFVTLYAFCFAAFCGVLWEFYEFTCDSFGMNLQRYLAAGQPKVGRAALMDTMTDLIMDVIGALLICCYLYFRLRKKPQVLNTFFFHKKRNHPAKQNN</sequence>
<accession>A0ABQ5JJI2</accession>
<feature type="transmembrane region" description="Helical" evidence="1">
    <location>
        <begin position="44"/>
        <end position="64"/>
    </location>
</feature>
<evidence type="ECO:0000313" key="2">
    <source>
        <dbReference type="EMBL" id="GKS82096.1"/>
    </source>
</evidence>
<dbReference type="Pfam" id="PF09997">
    <property type="entry name" value="DUF2238"/>
    <property type="match status" value="1"/>
</dbReference>
<keyword evidence="1" id="KW-1133">Transmembrane helix</keyword>
<dbReference type="EMBL" id="BQXH01000019">
    <property type="protein sequence ID" value="GKS82096.1"/>
    <property type="molecule type" value="Genomic_DNA"/>
</dbReference>
<proteinExistence type="predicted"/>
<dbReference type="RefSeq" id="WP_244056354.1">
    <property type="nucleotide sequence ID" value="NZ_BQXH01000019.1"/>
</dbReference>
<keyword evidence="1" id="KW-0812">Transmembrane</keyword>
<dbReference type="InterPro" id="IPR014509">
    <property type="entry name" value="YjdF-like"/>
</dbReference>
<dbReference type="Proteomes" id="UP001055149">
    <property type="component" value="Unassembled WGS sequence"/>
</dbReference>
<feature type="transmembrane region" description="Helical" evidence="1">
    <location>
        <begin position="76"/>
        <end position="93"/>
    </location>
</feature>
<name>A0ABQ5JJI2_9LACO</name>
<protein>
    <recommendedName>
        <fullName evidence="4">Integral membrane protein</fullName>
    </recommendedName>
</protein>
<organism evidence="2 3">
    <name type="scientific">Ligilactobacillus pabuli</name>
    <dbReference type="NCBI Taxonomy" id="2886039"/>
    <lineage>
        <taxon>Bacteria</taxon>
        <taxon>Bacillati</taxon>
        <taxon>Bacillota</taxon>
        <taxon>Bacilli</taxon>
        <taxon>Lactobacillales</taxon>
        <taxon>Lactobacillaceae</taxon>
        <taxon>Ligilactobacillus</taxon>
    </lineage>
</organism>
<feature type="transmembrane region" description="Helical" evidence="1">
    <location>
        <begin position="12"/>
        <end position="32"/>
    </location>
</feature>
<feature type="transmembrane region" description="Helical" evidence="1">
    <location>
        <begin position="138"/>
        <end position="157"/>
    </location>
</feature>
<keyword evidence="1" id="KW-0472">Membrane</keyword>
<keyword evidence="3" id="KW-1185">Reference proteome</keyword>
<reference evidence="2" key="1">
    <citation type="journal article" date="2022" name="Int. J. Syst. Evol. Microbiol.">
        <title>A novel species of lactic acid bacteria, Ligilactobacillus pabuli sp. nov., isolated from alfalfa silage.</title>
        <authorList>
            <person name="Tohno M."/>
            <person name="Tanizawa Y."/>
            <person name="Sawada H."/>
            <person name="Sakamoto M."/>
            <person name="Ohkuma M."/>
            <person name="Kobayashi H."/>
        </authorList>
    </citation>
    <scope>NUCLEOTIDE SEQUENCE</scope>
    <source>
        <strain evidence="2">AF129</strain>
    </source>
</reference>
<evidence type="ECO:0000313" key="3">
    <source>
        <dbReference type="Proteomes" id="UP001055149"/>
    </source>
</evidence>
<feature type="transmembrane region" description="Helical" evidence="1">
    <location>
        <begin position="191"/>
        <end position="207"/>
    </location>
</feature>
<evidence type="ECO:0000256" key="1">
    <source>
        <dbReference type="SAM" id="Phobius"/>
    </source>
</evidence>
<comment type="caution">
    <text evidence="2">The sequence shown here is derived from an EMBL/GenBank/DDBJ whole genome shotgun (WGS) entry which is preliminary data.</text>
</comment>